<name>A0ABC8RDG3_9AQUA</name>
<evidence type="ECO:0000256" key="2">
    <source>
        <dbReference type="ARBA" id="ARBA00009977"/>
    </source>
</evidence>
<feature type="transmembrane region" description="Helical" evidence="9">
    <location>
        <begin position="27"/>
        <end position="48"/>
    </location>
</feature>
<keyword evidence="5" id="KW-0029">Amino-acid transport</keyword>
<evidence type="ECO:0000256" key="4">
    <source>
        <dbReference type="ARBA" id="ARBA00022692"/>
    </source>
</evidence>
<keyword evidence="4 9" id="KW-0812">Transmembrane</keyword>
<dbReference type="GO" id="GO:0080143">
    <property type="term" value="P:regulation of amino acid export"/>
    <property type="evidence" value="ECO:0007669"/>
    <property type="project" value="UniProtKB-ARBA"/>
</dbReference>
<keyword evidence="6 9" id="KW-1133">Transmembrane helix</keyword>
<dbReference type="AlphaFoldDB" id="A0ABC8RDG3"/>
<keyword evidence="7 9" id="KW-0472">Membrane</keyword>
<dbReference type="PANTHER" id="PTHR33228">
    <property type="entry name" value="PROTEIN GLUTAMINE DUMPER 4-RELATED"/>
    <property type="match status" value="1"/>
</dbReference>
<dbReference type="EMBL" id="CAUOFW020001274">
    <property type="protein sequence ID" value="CAK9142994.1"/>
    <property type="molecule type" value="Genomic_DNA"/>
</dbReference>
<dbReference type="GO" id="GO:0006865">
    <property type="term" value="P:amino acid transport"/>
    <property type="evidence" value="ECO:0007669"/>
    <property type="project" value="UniProtKB-KW"/>
</dbReference>
<comment type="similarity">
    <text evidence="2">Belongs to the GLUTAMINE DUMPER 1 (TC 9.B.60) family.</text>
</comment>
<organism evidence="10 11">
    <name type="scientific">Ilex paraguariensis</name>
    <name type="common">yerba mate</name>
    <dbReference type="NCBI Taxonomy" id="185542"/>
    <lineage>
        <taxon>Eukaryota</taxon>
        <taxon>Viridiplantae</taxon>
        <taxon>Streptophyta</taxon>
        <taxon>Embryophyta</taxon>
        <taxon>Tracheophyta</taxon>
        <taxon>Spermatophyta</taxon>
        <taxon>Magnoliopsida</taxon>
        <taxon>eudicotyledons</taxon>
        <taxon>Gunneridae</taxon>
        <taxon>Pentapetalae</taxon>
        <taxon>asterids</taxon>
        <taxon>campanulids</taxon>
        <taxon>Aquifoliales</taxon>
        <taxon>Aquifoliaceae</taxon>
        <taxon>Ilex</taxon>
    </lineage>
</organism>
<evidence type="ECO:0000313" key="11">
    <source>
        <dbReference type="Proteomes" id="UP001642360"/>
    </source>
</evidence>
<dbReference type="InterPro" id="IPR040359">
    <property type="entry name" value="GDU"/>
</dbReference>
<feature type="region of interest" description="Disordered" evidence="8">
    <location>
        <begin position="52"/>
        <end position="76"/>
    </location>
</feature>
<evidence type="ECO:0000256" key="7">
    <source>
        <dbReference type="ARBA" id="ARBA00023136"/>
    </source>
</evidence>
<evidence type="ECO:0000256" key="8">
    <source>
        <dbReference type="SAM" id="MobiDB-lite"/>
    </source>
</evidence>
<accession>A0ABC8RDG3</accession>
<comment type="subcellular location">
    <subcellularLocation>
        <location evidence="1">Membrane</location>
        <topology evidence="1">Single-pass membrane protein</topology>
    </subcellularLocation>
</comment>
<keyword evidence="3" id="KW-0813">Transport</keyword>
<sequence>MRPPPPTNTTTTTAGAGFHQWNSPIPYLFGGLALMFGLIALALVLLVCSYQKPPSDHQSSNTEVEEKSAKPELVMQPEMEPKIVVIMAGDDNPTYLAKPLTITTRQSEQEETFKEQGRRGVEKNTNDDVRGDHKGHRPFKRLGENDLQATL</sequence>
<dbReference type="Proteomes" id="UP001642360">
    <property type="component" value="Unassembled WGS sequence"/>
</dbReference>
<keyword evidence="11" id="KW-1185">Reference proteome</keyword>
<gene>
    <name evidence="10" type="ORF">ILEXP_LOCUS10691</name>
</gene>
<feature type="region of interest" description="Disordered" evidence="8">
    <location>
        <begin position="105"/>
        <end position="151"/>
    </location>
</feature>
<dbReference type="GO" id="GO:0016020">
    <property type="term" value="C:membrane"/>
    <property type="evidence" value="ECO:0007669"/>
    <property type="project" value="UniProtKB-SubCell"/>
</dbReference>
<feature type="compositionally biased region" description="Basic and acidic residues" evidence="8">
    <location>
        <begin position="107"/>
        <end position="132"/>
    </location>
</feature>
<evidence type="ECO:0000256" key="6">
    <source>
        <dbReference type="ARBA" id="ARBA00022989"/>
    </source>
</evidence>
<comment type="caution">
    <text evidence="10">The sequence shown here is derived from an EMBL/GenBank/DDBJ whole genome shotgun (WGS) entry which is preliminary data.</text>
</comment>
<evidence type="ECO:0000256" key="5">
    <source>
        <dbReference type="ARBA" id="ARBA00022970"/>
    </source>
</evidence>
<evidence type="ECO:0000256" key="3">
    <source>
        <dbReference type="ARBA" id="ARBA00022448"/>
    </source>
</evidence>
<reference evidence="10 11" key="1">
    <citation type="submission" date="2024-02" db="EMBL/GenBank/DDBJ databases">
        <authorList>
            <person name="Vignale AGUSTIN F."/>
            <person name="Sosa J E."/>
            <person name="Modenutti C."/>
        </authorList>
    </citation>
    <scope>NUCLEOTIDE SEQUENCE [LARGE SCALE GENOMIC DNA]</scope>
</reference>
<protein>
    <submittedName>
        <fullName evidence="10">Uncharacterized protein</fullName>
    </submittedName>
</protein>
<evidence type="ECO:0000256" key="1">
    <source>
        <dbReference type="ARBA" id="ARBA00004167"/>
    </source>
</evidence>
<evidence type="ECO:0000256" key="9">
    <source>
        <dbReference type="SAM" id="Phobius"/>
    </source>
</evidence>
<dbReference type="PANTHER" id="PTHR33228:SF76">
    <property type="entry name" value="PROTEIN GLUTAMINE DUMPER 7"/>
    <property type="match status" value="1"/>
</dbReference>
<proteinExistence type="inferred from homology"/>
<evidence type="ECO:0000313" key="10">
    <source>
        <dbReference type="EMBL" id="CAK9142994.1"/>
    </source>
</evidence>